<evidence type="ECO:0000313" key="5">
    <source>
        <dbReference type="EMBL" id="AZG77270.1"/>
    </source>
</evidence>
<dbReference type="InterPro" id="IPR010486">
    <property type="entry name" value="HNS-dep_expression_A/B"/>
</dbReference>
<dbReference type="RefSeq" id="WP_018409211.1">
    <property type="nucleotide sequence ID" value="NZ_CP034086.1"/>
</dbReference>
<protein>
    <recommendedName>
        <fullName evidence="7">Acid stress chaperone HdeA</fullName>
    </recommendedName>
</protein>
<evidence type="ECO:0000313" key="6">
    <source>
        <dbReference type="Proteomes" id="UP000273982"/>
    </source>
</evidence>
<dbReference type="KEGG" id="mros:EHO51_11255"/>
<proteinExistence type="predicted"/>
<keyword evidence="1 4" id="KW-0732">Signal</keyword>
<reference evidence="5 6" key="1">
    <citation type="submission" date="2018-11" db="EMBL/GenBank/DDBJ databases">
        <title>Genome squencing of methanotrophic bacteria isolated from alkaline groundwater in Korea.</title>
        <authorList>
            <person name="Nguyen L.N."/>
        </authorList>
    </citation>
    <scope>NUCLEOTIDE SEQUENCE [LARGE SCALE GENOMIC DNA]</scope>
    <source>
        <strain evidence="5 6">GW6</strain>
    </source>
</reference>
<feature type="chain" id="PRO_5018314772" description="Acid stress chaperone HdeA" evidence="4">
    <location>
        <begin position="23"/>
        <end position="97"/>
    </location>
</feature>
<keyword evidence="2" id="KW-0574">Periplasm</keyword>
<evidence type="ECO:0000256" key="2">
    <source>
        <dbReference type="ARBA" id="ARBA00022764"/>
    </source>
</evidence>
<dbReference type="EMBL" id="CP034086">
    <property type="protein sequence ID" value="AZG77270.1"/>
    <property type="molecule type" value="Genomic_DNA"/>
</dbReference>
<evidence type="ECO:0000256" key="3">
    <source>
        <dbReference type="ARBA" id="ARBA00023186"/>
    </source>
</evidence>
<accession>A0A3G8M831</accession>
<dbReference type="Pfam" id="PF06411">
    <property type="entry name" value="HdeA"/>
    <property type="match status" value="1"/>
</dbReference>
<dbReference type="Gene3D" id="1.10.890.10">
    <property type="entry name" value="HNS-dependent expression A"/>
    <property type="match status" value="1"/>
</dbReference>
<dbReference type="InterPro" id="IPR038303">
    <property type="entry name" value="HdeA/HdeB_sf"/>
</dbReference>
<gene>
    <name evidence="5" type="ORF">EHO51_11255</name>
</gene>
<evidence type="ECO:0008006" key="7">
    <source>
        <dbReference type="Google" id="ProtNLM"/>
    </source>
</evidence>
<keyword evidence="3" id="KW-0143">Chaperone</keyword>
<sequence>MNRKLIFAGALAAAAFAVPANAQVTIEMSEITCKQFAGYDADTQDFVANWMRGYFSSKNNITVIESRYVKRNTDKITRYCKKKPNSSLMDAIQKNAR</sequence>
<feature type="signal peptide" evidence="4">
    <location>
        <begin position="1"/>
        <end position="22"/>
    </location>
</feature>
<organism evidence="5 6">
    <name type="scientific">Methylocystis rosea</name>
    <dbReference type="NCBI Taxonomy" id="173366"/>
    <lineage>
        <taxon>Bacteria</taxon>
        <taxon>Pseudomonadati</taxon>
        <taxon>Pseudomonadota</taxon>
        <taxon>Alphaproteobacteria</taxon>
        <taxon>Hyphomicrobiales</taxon>
        <taxon>Methylocystaceae</taxon>
        <taxon>Methylocystis</taxon>
    </lineage>
</organism>
<evidence type="ECO:0000256" key="1">
    <source>
        <dbReference type="ARBA" id="ARBA00022729"/>
    </source>
</evidence>
<evidence type="ECO:0000256" key="4">
    <source>
        <dbReference type="SAM" id="SignalP"/>
    </source>
</evidence>
<name>A0A3G8M831_9HYPH</name>
<dbReference type="Proteomes" id="UP000273982">
    <property type="component" value="Chromosome"/>
</dbReference>
<dbReference type="AlphaFoldDB" id="A0A3G8M831"/>